<feature type="chain" id="PRO_5019268468" evidence="1">
    <location>
        <begin position="33"/>
        <end position="209"/>
    </location>
</feature>
<reference evidence="2 3" key="1">
    <citation type="submission" date="2019-01" db="EMBL/GenBank/DDBJ databases">
        <authorList>
            <person name="Chen W.-M."/>
        </authorList>
    </citation>
    <scope>NUCLEOTIDE SEQUENCE [LARGE SCALE GENOMIC DNA]</scope>
    <source>
        <strain evidence="2 3">KYPY4</strain>
    </source>
</reference>
<dbReference type="AlphaFoldDB" id="A0A437RQR9"/>
<keyword evidence="3" id="KW-1185">Reference proteome</keyword>
<evidence type="ECO:0000256" key="1">
    <source>
        <dbReference type="SAM" id="SignalP"/>
    </source>
</evidence>
<protein>
    <submittedName>
        <fullName evidence="2">Uncharacterized protein</fullName>
    </submittedName>
</protein>
<dbReference type="OrthoDB" id="1495881at2"/>
<keyword evidence="1" id="KW-0732">Signal</keyword>
<dbReference type="EMBL" id="SACR01000001">
    <property type="protein sequence ID" value="RVU49118.1"/>
    <property type="molecule type" value="Genomic_DNA"/>
</dbReference>
<sequence>MSVLHRGLPWRACFLPSSLWMALAVPMAQATAAPPGADPAAAPAAVIVNGRVLAPAQRQALESRTGVPLQPGRWWYDPRSGLWGAEGHGAAGFAPAGLDVGAPLPPQVSGGRAGVFFNGRNLADAEITWLRTLGPVWPGRYWLDASGNVGLEGQPRPFANLWLLAQARGAGGNASSTTPSGTWIASSGGCVAISAKSSSGIGSFGASNC</sequence>
<accession>A0A437RQR9</accession>
<dbReference type="RefSeq" id="WP_128226759.1">
    <property type="nucleotide sequence ID" value="NZ_SACR01000001.1"/>
</dbReference>
<comment type="caution">
    <text evidence="2">The sequence shown here is derived from an EMBL/GenBank/DDBJ whole genome shotgun (WGS) entry which is preliminary data.</text>
</comment>
<evidence type="ECO:0000313" key="3">
    <source>
        <dbReference type="Proteomes" id="UP000285575"/>
    </source>
</evidence>
<gene>
    <name evidence="2" type="ORF">EOE66_00575</name>
</gene>
<proteinExistence type="predicted"/>
<feature type="signal peptide" evidence="1">
    <location>
        <begin position="1"/>
        <end position="32"/>
    </location>
</feature>
<organism evidence="2 3">
    <name type="scientific">Rubrivivax rivuli</name>
    <dbReference type="NCBI Taxonomy" id="1862385"/>
    <lineage>
        <taxon>Bacteria</taxon>
        <taxon>Pseudomonadati</taxon>
        <taxon>Pseudomonadota</taxon>
        <taxon>Betaproteobacteria</taxon>
        <taxon>Burkholderiales</taxon>
        <taxon>Sphaerotilaceae</taxon>
        <taxon>Rubrivivax</taxon>
    </lineage>
</organism>
<dbReference type="Proteomes" id="UP000285575">
    <property type="component" value="Unassembled WGS sequence"/>
</dbReference>
<evidence type="ECO:0000313" key="2">
    <source>
        <dbReference type="EMBL" id="RVU49118.1"/>
    </source>
</evidence>
<name>A0A437RQR9_9BURK</name>